<dbReference type="RefSeq" id="WP_188385976.1">
    <property type="nucleotide sequence ID" value="NZ_BMEY01000024.1"/>
</dbReference>
<feature type="transmembrane region" description="Helical" evidence="1">
    <location>
        <begin position="6"/>
        <end position="24"/>
    </location>
</feature>
<keyword evidence="4" id="KW-1185">Reference proteome</keyword>
<dbReference type="SUPFAM" id="SSF81324">
    <property type="entry name" value="Voltage-gated potassium channels"/>
    <property type="match status" value="1"/>
</dbReference>
<evidence type="ECO:0000313" key="3">
    <source>
        <dbReference type="EMBL" id="GGA89392.1"/>
    </source>
</evidence>
<sequence length="150" mass="16784">MSIIPWLLVIVVSYVIAKSIYGFVLGEKTILGIKMQERRFSVEMFYSLIITYTIVILGFGIIYFILSFEGIYLVEGGELRQVNVVGSMIHSFYFSGVTMLTIGYGDITPIGIGRLIALIEALIGYVLPTAFVIHLVHQERTQGSQDKSHD</sequence>
<keyword evidence="1" id="KW-0472">Membrane</keyword>
<evidence type="ECO:0000259" key="2">
    <source>
        <dbReference type="Pfam" id="PF07885"/>
    </source>
</evidence>
<feature type="transmembrane region" description="Helical" evidence="1">
    <location>
        <begin position="115"/>
        <end position="136"/>
    </location>
</feature>
<reference evidence="3" key="1">
    <citation type="journal article" date="2014" name="Int. J. Syst. Evol. Microbiol.">
        <title>Complete genome sequence of Corynebacterium casei LMG S-19264T (=DSM 44701T), isolated from a smear-ripened cheese.</title>
        <authorList>
            <consortium name="US DOE Joint Genome Institute (JGI-PGF)"/>
            <person name="Walter F."/>
            <person name="Albersmeier A."/>
            <person name="Kalinowski J."/>
            <person name="Ruckert C."/>
        </authorList>
    </citation>
    <scope>NUCLEOTIDE SEQUENCE</scope>
    <source>
        <strain evidence="3">CGMCC 1.12408</strain>
    </source>
</reference>
<feature type="transmembrane region" description="Helical" evidence="1">
    <location>
        <begin position="45"/>
        <end position="65"/>
    </location>
</feature>
<reference evidence="3" key="2">
    <citation type="submission" date="2020-09" db="EMBL/GenBank/DDBJ databases">
        <authorList>
            <person name="Sun Q."/>
            <person name="Zhou Y."/>
        </authorList>
    </citation>
    <scope>NUCLEOTIDE SEQUENCE</scope>
    <source>
        <strain evidence="3">CGMCC 1.12408</strain>
    </source>
</reference>
<feature type="domain" description="Potassium channel" evidence="2">
    <location>
        <begin position="53"/>
        <end position="132"/>
    </location>
</feature>
<dbReference type="Pfam" id="PF07885">
    <property type="entry name" value="Ion_trans_2"/>
    <property type="match status" value="1"/>
</dbReference>
<dbReference type="Proteomes" id="UP000613512">
    <property type="component" value="Unassembled WGS sequence"/>
</dbReference>
<evidence type="ECO:0000256" key="1">
    <source>
        <dbReference type="SAM" id="Phobius"/>
    </source>
</evidence>
<dbReference type="EMBL" id="BMEY01000024">
    <property type="protein sequence ID" value="GGA89392.1"/>
    <property type="molecule type" value="Genomic_DNA"/>
</dbReference>
<gene>
    <name evidence="3" type="ORF">GCM10008025_35030</name>
</gene>
<name>A0A916S8V8_9BACI</name>
<evidence type="ECO:0000313" key="4">
    <source>
        <dbReference type="Proteomes" id="UP000613512"/>
    </source>
</evidence>
<feature type="transmembrane region" description="Helical" evidence="1">
    <location>
        <begin position="85"/>
        <end position="103"/>
    </location>
</feature>
<accession>A0A916S8V8</accession>
<dbReference type="InterPro" id="IPR013099">
    <property type="entry name" value="K_chnl_dom"/>
</dbReference>
<comment type="caution">
    <text evidence="3">The sequence shown here is derived from an EMBL/GenBank/DDBJ whole genome shotgun (WGS) entry which is preliminary data.</text>
</comment>
<keyword evidence="1" id="KW-0812">Transmembrane</keyword>
<protein>
    <recommendedName>
        <fullName evidence="2">Potassium channel domain-containing protein</fullName>
    </recommendedName>
</protein>
<keyword evidence="1" id="KW-1133">Transmembrane helix</keyword>
<dbReference type="AlphaFoldDB" id="A0A916S8V8"/>
<proteinExistence type="predicted"/>
<organism evidence="3 4">
    <name type="scientific">Ornithinibacillus halotolerans</name>
    <dbReference type="NCBI Taxonomy" id="1274357"/>
    <lineage>
        <taxon>Bacteria</taxon>
        <taxon>Bacillati</taxon>
        <taxon>Bacillota</taxon>
        <taxon>Bacilli</taxon>
        <taxon>Bacillales</taxon>
        <taxon>Bacillaceae</taxon>
        <taxon>Ornithinibacillus</taxon>
    </lineage>
</organism>
<dbReference type="Gene3D" id="1.10.287.70">
    <property type="match status" value="1"/>
</dbReference>